<keyword evidence="2" id="KW-1185">Reference proteome</keyword>
<gene>
    <name evidence="1" type="ORF">VE01_10532</name>
</gene>
<dbReference type="STRING" id="342668.A0A1B8G6G7"/>
<reference evidence="1 2" key="1">
    <citation type="submission" date="2016-03" db="EMBL/GenBank/DDBJ databases">
        <title>Comparative genomics of Pseudogymnoascus destructans, the fungus causing white-nose syndrome of bats.</title>
        <authorList>
            <person name="Palmer J.M."/>
            <person name="Drees K.P."/>
            <person name="Foster J.T."/>
            <person name="Lindner D.L."/>
        </authorList>
    </citation>
    <scope>NUCLEOTIDE SEQUENCE [LARGE SCALE GENOMIC DNA]</scope>
    <source>
        <strain evidence="1 2">UAMH 10579</strain>
    </source>
</reference>
<accession>A0A1B8G6G7</accession>
<dbReference type="InterPro" id="IPR029063">
    <property type="entry name" value="SAM-dependent_MTases_sf"/>
</dbReference>
<dbReference type="Pfam" id="PF13489">
    <property type="entry name" value="Methyltransf_23"/>
    <property type="match status" value="1"/>
</dbReference>
<evidence type="ECO:0000313" key="1">
    <source>
        <dbReference type="EMBL" id="OBT91424.2"/>
    </source>
</evidence>
<dbReference type="GeneID" id="28843918"/>
<dbReference type="Gene3D" id="3.40.50.150">
    <property type="entry name" value="Vaccinia Virus protein VP39"/>
    <property type="match status" value="1"/>
</dbReference>
<dbReference type="AlphaFoldDB" id="A0A1B8G6G7"/>
<dbReference type="Proteomes" id="UP000091956">
    <property type="component" value="Unassembled WGS sequence"/>
</dbReference>
<dbReference type="CDD" id="cd02440">
    <property type="entry name" value="AdoMet_MTases"/>
    <property type="match status" value="1"/>
</dbReference>
<dbReference type="RefSeq" id="XP_059319227.1">
    <property type="nucleotide sequence ID" value="XM_059464161.1"/>
</dbReference>
<sequence length="362" mass="40186">MMTSLAGDLASCHDDDGACDEAKSATPLSPVTTLATEAPAIEAASESGGDDEFDAISELFDDTTSVTSSIYAHTYERGRRYQSFKNGRYPIPNDDFEQNREDMKHAMLMELTDGKLFYAPIGENPQKILDIGTGTGIWAIEVGDLYPSAHILGIDLTPIQPLWVPPNVEFVVDDCEKDWLTGDVDLAHFRFMAMILRDIPGVLGHAYKSLRPGGWIELQELHGHPCCDDGTMGRDDQFKQLYDLAGQAYQKFGMSTALPAQLKPLLLDAGFQNIHCKIMKVPIGTWAKDKTMRLIGLYQKTVVGDFIPTLAGRPFEALGMSQVEAQVTLAFARKALDDANVHRYFNYYFWYAQKPVLGRTTV</sequence>
<dbReference type="PANTHER" id="PTHR43591">
    <property type="entry name" value="METHYLTRANSFERASE"/>
    <property type="match status" value="1"/>
</dbReference>
<protein>
    <recommendedName>
        <fullName evidence="3">Methyltransferase domain-containing protein</fullName>
    </recommendedName>
</protein>
<name>A0A1B8G6G7_9PEZI</name>
<dbReference type="GO" id="GO:0008168">
    <property type="term" value="F:methyltransferase activity"/>
    <property type="evidence" value="ECO:0007669"/>
    <property type="project" value="TreeGrafter"/>
</dbReference>
<dbReference type="PANTHER" id="PTHR43591:SF10">
    <property type="entry name" value="ABC TRANSMEMBRANE TYPE-1 DOMAIN-CONTAINING PROTEIN-RELATED"/>
    <property type="match status" value="1"/>
</dbReference>
<reference evidence="2" key="2">
    <citation type="journal article" date="2018" name="Nat. Commun.">
        <title>Extreme sensitivity to ultraviolet light in the fungal pathogen causing white-nose syndrome of bats.</title>
        <authorList>
            <person name="Palmer J.M."/>
            <person name="Drees K.P."/>
            <person name="Foster J.T."/>
            <person name="Lindner D.L."/>
        </authorList>
    </citation>
    <scope>NUCLEOTIDE SEQUENCE [LARGE SCALE GENOMIC DNA]</scope>
    <source>
        <strain evidence="2">UAMH 10579</strain>
    </source>
</reference>
<dbReference type="SUPFAM" id="SSF53335">
    <property type="entry name" value="S-adenosyl-L-methionine-dependent methyltransferases"/>
    <property type="match status" value="1"/>
</dbReference>
<evidence type="ECO:0008006" key="3">
    <source>
        <dbReference type="Google" id="ProtNLM"/>
    </source>
</evidence>
<organism evidence="1 2">
    <name type="scientific">Pseudogymnoascus verrucosus</name>
    <dbReference type="NCBI Taxonomy" id="342668"/>
    <lineage>
        <taxon>Eukaryota</taxon>
        <taxon>Fungi</taxon>
        <taxon>Dikarya</taxon>
        <taxon>Ascomycota</taxon>
        <taxon>Pezizomycotina</taxon>
        <taxon>Leotiomycetes</taxon>
        <taxon>Thelebolales</taxon>
        <taxon>Thelebolaceae</taxon>
        <taxon>Pseudogymnoascus</taxon>
    </lineage>
</organism>
<dbReference type="EMBL" id="KV460292">
    <property type="protein sequence ID" value="OBT91424.2"/>
    <property type="molecule type" value="Genomic_DNA"/>
</dbReference>
<proteinExistence type="predicted"/>
<evidence type="ECO:0000313" key="2">
    <source>
        <dbReference type="Proteomes" id="UP000091956"/>
    </source>
</evidence>